<dbReference type="InterPro" id="IPR022781">
    <property type="entry name" value="Flagellar_biosynth_FliO"/>
</dbReference>
<feature type="transmembrane region" description="Helical" evidence="6">
    <location>
        <begin position="6"/>
        <end position="25"/>
    </location>
</feature>
<dbReference type="EMBL" id="KM886870">
    <property type="protein sequence ID" value="AJA34307.1"/>
    <property type="molecule type" value="Genomic_DNA"/>
</dbReference>
<proteinExistence type="predicted"/>
<keyword evidence="4 6" id="KW-1133">Transmembrane helix</keyword>
<evidence type="ECO:0000256" key="3">
    <source>
        <dbReference type="ARBA" id="ARBA00022692"/>
    </source>
</evidence>
<keyword evidence="2" id="KW-1003">Cell membrane</keyword>
<evidence type="ECO:0000256" key="5">
    <source>
        <dbReference type="ARBA" id="ARBA00023136"/>
    </source>
</evidence>
<keyword evidence="7" id="KW-0966">Cell projection</keyword>
<keyword evidence="5 6" id="KW-0472">Membrane</keyword>
<dbReference type="RefSeq" id="WP_056960608.1">
    <property type="nucleotide sequence ID" value="NZ_JAGPZG010000010.1"/>
</dbReference>
<evidence type="ECO:0000313" key="7">
    <source>
        <dbReference type="EMBL" id="AJA34307.1"/>
    </source>
</evidence>
<dbReference type="Pfam" id="PF04347">
    <property type="entry name" value="FliO"/>
    <property type="match status" value="1"/>
</dbReference>
<reference evidence="7" key="1">
    <citation type="journal article" date="2014" name="Appl. Environ. Microbiol.">
        <title>Detection and genomic characterization of motility in Lactobacillus curvatus: confirmation of motility in a species outside the Lactobacillus salivarius clade.</title>
        <authorList>
            <person name="Cousin F.J."/>
            <person name="Lynch S.M."/>
            <person name="Harris H.M."/>
            <person name="McCann A."/>
            <person name="Lynch D.B."/>
            <person name="Neville B.A."/>
            <person name="Irisawa T."/>
            <person name="Okada S."/>
            <person name="Endo A."/>
            <person name="O'Toole P.W."/>
        </authorList>
    </citation>
    <scope>NUCLEOTIDE SEQUENCE</scope>
    <source>
        <strain evidence="7">DSM 16230</strain>
    </source>
</reference>
<sequence length="118" mass="13727">MDIYFSVFKTIIFLVVIIYLINITLKLLNRYSNQRNATFRILQKISVSKTSALGIVQIIDKYYVMSFSEQQNQIIKELTAEESARFLRSIAVSPTKKTDFAVVLKEMVTKLQADRKRK</sequence>
<keyword evidence="7" id="KW-0969">Cilium</keyword>
<evidence type="ECO:0000256" key="2">
    <source>
        <dbReference type="ARBA" id="ARBA00022475"/>
    </source>
</evidence>
<comment type="subcellular location">
    <subcellularLocation>
        <location evidence="1">Cell membrane</location>
    </subcellularLocation>
</comment>
<evidence type="ECO:0000256" key="4">
    <source>
        <dbReference type="ARBA" id="ARBA00022989"/>
    </source>
</evidence>
<evidence type="ECO:0000256" key="1">
    <source>
        <dbReference type="ARBA" id="ARBA00004236"/>
    </source>
</evidence>
<evidence type="ECO:0000256" key="6">
    <source>
        <dbReference type="SAM" id="Phobius"/>
    </source>
</evidence>
<dbReference type="GO" id="GO:0044781">
    <property type="term" value="P:bacterial-type flagellum organization"/>
    <property type="evidence" value="ECO:0007669"/>
    <property type="project" value="InterPro"/>
</dbReference>
<organism evidence="7">
    <name type="scientific">Liquorilactobacillus satsumensis</name>
    <dbReference type="NCBI Taxonomy" id="259059"/>
    <lineage>
        <taxon>Bacteria</taxon>
        <taxon>Bacillati</taxon>
        <taxon>Bacillota</taxon>
        <taxon>Bacilli</taxon>
        <taxon>Lactobacillales</taxon>
        <taxon>Lactobacillaceae</taxon>
        <taxon>Liquorilactobacillus</taxon>
    </lineage>
</organism>
<dbReference type="GeneID" id="98307872"/>
<keyword evidence="3 6" id="KW-0812">Transmembrane</keyword>
<name>A0A0A7RGD6_9LACO</name>
<keyword evidence="7" id="KW-0282">Flagellum</keyword>
<gene>
    <name evidence="7" type="primary">fliO</name>
</gene>
<accession>A0A0A7RGD6</accession>
<protein>
    <submittedName>
        <fullName evidence="7">Flagellar protein FliO/FliZ</fullName>
    </submittedName>
</protein>
<dbReference type="AlphaFoldDB" id="A0A0A7RGD6"/>
<dbReference type="GO" id="GO:0016020">
    <property type="term" value="C:membrane"/>
    <property type="evidence" value="ECO:0007669"/>
    <property type="project" value="InterPro"/>
</dbReference>